<evidence type="ECO:0000256" key="7">
    <source>
        <dbReference type="ARBA" id="ARBA00022779"/>
    </source>
</evidence>
<organism evidence="12 13">
    <name type="scientific">Rhizobium puerariae</name>
    <dbReference type="NCBI Taxonomy" id="1585791"/>
    <lineage>
        <taxon>Bacteria</taxon>
        <taxon>Pseudomonadati</taxon>
        <taxon>Pseudomonadota</taxon>
        <taxon>Alphaproteobacteria</taxon>
        <taxon>Hyphomicrobiales</taxon>
        <taxon>Rhizobiaceae</taxon>
        <taxon>Rhizobium/Agrobacterium group</taxon>
        <taxon>Rhizobium</taxon>
    </lineage>
</organism>
<keyword evidence="7 10" id="KW-0283">Flagellar rotation</keyword>
<keyword evidence="10" id="KW-0997">Cell inner membrane</keyword>
<evidence type="ECO:0000256" key="10">
    <source>
        <dbReference type="RuleBase" id="RU364125"/>
    </source>
</evidence>
<dbReference type="Pfam" id="PF03748">
    <property type="entry name" value="FliL"/>
    <property type="match status" value="1"/>
</dbReference>
<evidence type="ECO:0000313" key="12">
    <source>
        <dbReference type="EMBL" id="MFB9950162.1"/>
    </source>
</evidence>
<keyword evidence="13" id="KW-1185">Reference proteome</keyword>
<comment type="similarity">
    <text evidence="3 10">Belongs to the FliL family.</text>
</comment>
<evidence type="ECO:0000256" key="8">
    <source>
        <dbReference type="ARBA" id="ARBA00022989"/>
    </source>
</evidence>
<keyword evidence="4" id="KW-1003">Cell membrane</keyword>
<reference evidence="12 13" key="1">
    <citation type="submission" date="2024-09" db="EMBL/GenBank/DDBJ databases">
        <authorList>
            <person name="Sun Q."/>
            <person name="Mori K."/>
        </authorList>
    </citation>
    <scope>NUCLEOTIDE SEQUENCE [LARGE SCALE GENOMIC DNA]</scope>
    <source>
        <strain evidence="12 13">TBRC 4938</strain>
    </source>
</reference>
<evidence type="ECO:0000256" key="1">
    <source>
        <dbReference type="ARBA" id="ARBA00002254"/>
    </source>
</evidence>
<evidence type="ECO:0000256" key="9">
    <source>
        <dbReference type="ARBA" id="ARBA00023136"/>
    </source>
</evidence>
<dbReference type="EMBL" id="JBHMAA010000015">
    <property type="protein sequence ID" value="MFB9950162.1"/>
    <property type="molecule type" value="Genomic_DNA"/>
</dbReference>
<evidence type="ECO:0000256" key="6">
    <source>
        <dbReference type="ARBA" id="ARBA00022692"/>
    </source>
</evidence>
<evidence type="ECO:0000256" key="4">
    <source>
        <dbReference type="ARBA" id="ARBA00022475"/>
    </source>
</evidence>
<dbReference type="InterPro" id="IPR005503">
    <property type="entry name" value="FliL"/>
</dbReference>
<keyword evidence="6 10" id="KW-0812">Transmembrane</keyword>
<keyword evidence="12" id="KW-0969">Cilium</keyword>
<evidence type="ECO:0000256" key="11">
    <source>
        <dbReference type="SAM" id="MobiDB-lite"/>
    </source>
</evidence>
<comment type="caution">
    <text evidence="12">The sequence shown here is derived from an EMBL/GenBank/DDBJ whole genome shotgun (WGS) entry which is preliminary data.</text>
</comment>
<feature type="transmembrane region" description="Helical" evidence="10">
    <location>
        <begin position="20"/>
        <end position="44"/>
    </location>
</feature>
<evidence type="ECO:0000313" key="13">
    <source>
        <dbReference type="Proteomes" id="UP001589692"/>
    </source>
</evidence>
<sequence>MAEEAKPAEAGGKKKGGSVMVIAAVAIVTLVGAGGGWVVGGMIAPKTPDAPKPKEEAAAAAGGGHGEGKKEEGLPHISTEANGVVLLEPVTTNLAYPSENWIRLEVALAFKGPPELPLAEDIHQDILAYMRTVSLQQIEGPRGFQYLKDDIEERVDLRSQGKVAKVMFRSFVIE</sequence>
<keyword evidence="12" id="KW-0966">Cell projection</keyword>
<dbReference type="Proteomes" id="UP001589692">
    <property type="component" value="Unassembled WGS sequence"/>
</dbReference>
<dbReference type="RefSeq" id="WP_377262081.1">
    <property type="nucleotide sequence ID" value="NZ_JBHMAA010000015.1"/>
</dbReference>
<comment type="function">
    <text evidence="1 10">Controls the rotational direction of flagella during chemotaxis.</text>
</comment>
<accession>A0ABV6AHS2</accession>
<keyword evidence="9 10" id="KW-0472">Membrane</keyword>
<evidence type="ECO:0000256" key="2">
    <source>
        <dbReference type="ARBA" id="ARBA00004162"/>
    </source>
</evidence>
<gene>
    <name evidence="12" type="ORF">ACFFP0_14970</name>
</gene>
<evidence type="ECO:0000256" key="5">
    <source>
        <dbReference type="ARBA" id="ARBA00022500"/>
    </source>
</evidence>
<protein>
    <recommendedName>
        <fullName evidence="10">Flagellar protein FliL</fullName>
    </recommendedName>
</protein>
<comment type="subcellular location">
    <subcellularLocation>
        <location evidence="10">Cell inner membrane</location>
    </subcellularLocation>
    <subcellularLocation>
        <location evidence="2">Cell membrane</location>
        <topology evidence="2">Single-pass membrane protein</topology>
    </subcellularLocation>
</comment>
<keyword evidence="5 10" id="KW-0145">Chemotaxis</keyword>
<name>A0ABV6AHS2_9HYPH</name>
<keyword evidence="12" id="KW-0282">Flagellum</keyword>
<keyword evidence="8 10" id="KW-1133">Transmembrane helix</keyword>
<feature type="region of interest" description="Disordered" evidence="11">
    <location>
        <begin position="48"/>
        <end position="74"/>
    </location>
</feature>
<evidence type="ECO:0000256" key="3">
    <source>
        <dbReference type="ARBA" id="ARBA00008281"/>
    </source>
</evidence>
<proteinExistence type="inferred from homology"/>